<organism evidence="2">
    <name type="scientific">Sesamum angustifolium</name>
    <dbReference type="NCBI Taxonomy" id="2727405"/>
    <lineage>
        <taxon>Eukaryota</taxon>
        <taxon>Viridiplantae</taxon>
        <taxon>Streptophyta</taxon>
        <taxon>Embryophyta</taxon>
        <taxon>Tracheophyta</taxon>
        <taxon>Spermatophyta</taxon>
        <taxon>Magnoliopsida</taxon>
        <taxon>eudicotyledons</taxon>
        <taxon>Gunneridae</taxon>
        <taxon>Pentapetalae</taxon>
        <taxon>asterids</taxon>
        <taxon>lamiids</taxon>
        <taxon>Lamiales</taxon>
        <taxon>Pedaliaceae</taxon>
        <taxon>Sesamum</taxon>
    </lineage>
</organism>
<dbReference type="InterPro" id="IPR021414">
    <property type="entry name" value="DUF3054"/>
</dbReference>
<reference evidence="2" key="2">
    <citation type="journal article" date="2024" name="Plant">
        <title>Genomic evolution and insights into agronomic trait innovations of Sesamum species.</title>
        <authorList>
            <person name="Miao H."/>
            <person name="Wang L."/>
            <person name="Qu L."/>
            <person name="Liu H."/>
            <person name="Sun Y."/>
            <person name="Le M."/>
            <person name="Wang Q."/>
            <person name="Wei S."/>
            <person name="Zheng Y."/>
            <person name="Lin W."/>
            <person name="Duan Y."/>
            <person name="Cao H."/>
            <person name="Xiong S."/>
            <person name="Wang X."/>
            <person name="Wei L."/>
            <person name="Li C."/>
            <person name="Ma Q."/>
            <person name="Ju M."/>
            <person name="Zhao R."/>
            <person name="Li G."/>
            <person name="Mu C."/>
            <person name="Tian Q."/>
            <person name="Mei H."/>
            <person name="Zhang T."/>
            <person name="Gao T."/>
            <person name="Zhang H."/>
        </authorList>
    </citation>
    <scope>NUCLEOTIDE SEQUENCE</scope>
    <source>
        <strain evidence="2">G01</strain>
    </source>
</reference>
<sequence length="235" mass="25294">MVPLLSQAAAGGGALLSATHHCSLKFAHPNPPLFSKRRPNFSLSRRHRPVTLANAADSSGGAATKPTASSSNVPSGDESSNSIAFVGQDNVPLEGVIQFEKPSSTSLLVKWGYYYGWTSCRRCGGVFLFSAIGRFSHGFPVFDLETLKTADPFIAGWFLSAYFLGGYGEDGRGNEWSVEGCYCSRQVLVFGYSVGINHKGCNNWTCATNQFHLSDNGQHRVADIISEKVVKFGSA</sequence>
<dbReference type="PANTHER" id="PTHR35283">
    <property type="entry name" value="T12C22.21 PROTEIN"/>
    <property type="match status" value="1"/>
</dbReference>
<dbReference type="PANTHER" id="PTHR35283:SF3">
    <property type="entry name" value="T12C22.21 PROTEIN"/>
    <property type="match status" value="1"/>
</dbReference>
<feature type="compositionally biased region" description="Polar residues" evidence="1">
    <location>
        <begin position="66"/>
        <end position="80"/>
    </location>
</feature>
<feature type="region of interest" description="Disordered" evidence="1">
    <location>
        <begin position="54"/>
        <end position="80"/>
    </location>
</feature>
<reference evidence="2" key="1">
    <citation type="submission" date="2020-06" db="EMBL/GenBank/DDBJ databases">
        <authorList>
            <person name="Li T."/>
            <person name="Hu X."/>
            <person name="Zhang T."/>
            <person name="Song X."/>
            <person name="Zhang H."/>
            <person name="Dai N."/>
            <person name="Sheng W."/>
            <person name="Hou X."/>
            <person name="Wei L."/>
        </authorList>
    </citation>
    <scope>NUCLEOTIDE SEQUENCE</scope>
    <source>
        <strain evidence="2">G01</strain>
        <tissue evidence="2">Leaf</tissue>
    </source>
</reference>
<evidence type="ECO:0000256" key="1">
    <source>
        <dbReference type="SAM" id="MobiDB-lite"/>
    </source>
</evidence>
<proteinExistence type="predicted"/>
<protein>
    <submittedName>
        <fullName evidence="2">Uncharacterized protein</fullName>
    </submittedName>
</protein>
<name>A0AAW2LWZ2_9LAMI</name>
<dbReference type="AlphaFoldDB" id="A0AAW2LWZ2"/>
<gene>
    <name evidence="2" type="ORF">Sangu_1916800</name>
</gene>
<dbReference type="EMBL" id="JACGWK010000012">
    <property type="protein sequence ID" value="KAL0322975.1"/>
    <property type="molecule type" value="Genomic_DNA"/>
</dbReference>
<comment type="caution">
    <text evidence="2">The sequence shown here is derived from an EMBL/GenBank/DDBJ whole genome shotgun (WGS) entry which is preliminary data.</text>
</comment>
<evidence type="ECO:0000313" key="2">
    <source>
        <dbReference type="EMBL" id="KAL0322975.1"/>
    </source>
</evidence>
<dbReference type="Pfam" id="PF11255">
    <property type="entry name" value="DUF3054"/>
    <property type="match status" value="1"/>
</dbReference>
<accession>A0AAW2LWZ2</accession>